<feature type="compositionally biased region" description="Acidic residues" evidence="1">
    <location>
        <begin position="27"/>
        <end position="44"/>
    </location>
</feature>
<protein>
    <submittedName>
        <fullName evidence="2">Uncharacterized protein</fullName>
    </submittedName>
</protein>
<reference evidence="2 3" key="1">
    <citation type="submission" date="2016-10" db="EMBL/GenBank/DDBJ databases">
        <authorList>
            <person name="de Groot N.N."/>
        </authorList>
    </citation>
    <scope>NUCLEOTIDE SEQUENCE [LARGE SCALE GENOMIC DNA]</scope>
    <source>
        <strain evidence="2 3">DSM 26915</strain>
    </source>
</reference>
<evidence type="ECO:0000256" key="1">
    <source>
        <dbReference type="SAM" id="MobiDB-lite"/>
    </source>
</evidence>
<feature type="region of interest" description="Disordered" evidence="1">
    <location>
        <begin position="73"/>
        <end position="98"/>
    </location>
</feature>
<name>A0A1H5YID1_9RHOB</name>
<organism evidence="2 3">
    <name type="scientific">Thalassococcus halodurans</name>
    <dbReference type="NCBI Taxonomy" id="373675"/>
    <lineage>
        <taxon>Bacteria</taxon>
        <taxon>Pseudomonadati</taxon>
        <taxon>Pseudomonadota</taxon>
        <taxon>Alphaproteobacteria</taxon>
        <taxon>Rhodobacterales</taxon>
        <taxon>Roseobacteraceae</taxon>
        <taxon>Thalassococcus</taxon>
    </lineage>
</organism>
<sequence>MMDAFENLNQQDLIKLLALRGNPAAESDWDDDEDNYDDDEDWDDENVVDYYENDDDDEDEVFFDASDNWAEEDDYDDEGFGESDLMERSRRRRRRRLGRARYKRTRSRRLRKMKGSNSTVLKSRNGQQMKVQFGTSFAKAKDVNKLISDTESKFKSALKERKKNFDTLSKQISGVSGTVDKVSKRVKKLESSAQTSQLLSLLSSPPKIESISFEADPGAGEAKVTGVKYEKQDMMLPLLLSGALGDMGGGDNTALMLLALNK</sequence>
<evidence type="ECO:0000313" key="3">
    <source>
        <dbReference type="Proteomes" id="UP000236752"/>
    </source>
</evidence>
<dbReference type="RefSeq" id="WP_103910433.1">
    <property type="nucleotide sequence ID" value="NZ_FNUZ01000003.1"/>
</dbReference>
<evidence type="ECO:0000313" key="2">
    <source>
        <dbReference type="EMBL" id="SEG23307.1"/>
    </source>
</evidence>
<feature type="region of interest" description="Disordered" evidence="1">
    <location>
        <begin position="24"/>
        <end position="44"/>
    </location>
</feature>
<dbReference type="OrthoDB" id="9886780at2"/>
<keyword evidence="3" id="KW-1185">Reference proteome</keyword>
<dbReference type="Proteomes" id="UP000236752">
    <property type="component" value="Unassembled WGS sequence"/>
</dbReference>
<gene>
    <name evidence="2" type="ORF">SAMN04488045_2091</name>
</gene>
<proteinExistence type="predicted"/>
<accession>A0A1H5YID1</accession>
<feature type="compositionally biased region" description="Basic residues" evidence="1">
    <location>
        <begin position="89"/>
        <end position="98"/>
    </location>
</feature>
<dbReference type="EMBL" id="FNUZ01000003">
    <property type="protein sequence ID" value="SEG23307.1"/>
    <property type="molecule type" value="Genomic_DNA"/>
</dbReference>
<dbReference type="AlphaFoldDB" id="A0A1H5YID1"/>